<reference evidence="2 3" key="1">
    <citation type="submission" date="2020-08" db="EMBL/GenBank/DDBJ databases">
        <title>Genomic Encyclopedia of Type Strains, Phase III (KMG-III): the genomes of soil and plant-associated and newly described type strains.</title>
        <authorList>
            <person name="Whitman W."/>
        </authorList>
    </citation>
    <scope>NUCLEOTIDE SEQUENCE [LARGE SCALE GENOMIC DNA]</scope>
    <source>
        <strain evidence="2 3">CECT 8654</strain>
    </source>
</reference>
<comment type="caution">
    <text evidence="2">The sequence shown here is derived from an EMBL/GenBank/DDBJ whole genome shotgun (WGS) entry which is preliminary data.</text>
</comment>
<dbReference type="InterPro" id="IPR013362">
    <property type="entry name" value="Pilus_4_PilV"/>
</dbReference>
<sequence>MNMRKEQLGIGMIELLIALLVSLVALMGAAGLVVRTVQQEAESYQRLQALTLVQDMVDRINVNRQVVTCYSNGANGETLGTGVTFATDVQDCGGSDQQNRADADMLAWHNALLGASEKDADDDTINLGSMIGARGCIEQVDAANRLYRVTVAWQGLSETVTPTSDCGQGQYGAEPKRRAVSILIRLANLS</sequence>
<evidence type="ECO:0000313" key="3">
    <source>
        <dbReference type="Proteomes" id="UP000537130"/>
    </source>
</evidence>
<dbReference type="Pfam" id="PF22150">
    <property type="entry name" value="Tt1218-like"/>
    <property type="match status" value="1"/>
</dbReference>
<dbReference type="Proteomes" id="UP000537130">
    <property type="component" value="Unassembled WGS sequence"/>
</dbReference>
<dbReference type="EMBL" id="JACHWY010000002">
    <property type="protein sequence ID" value="MBB3047507.1"/>
    <property type="molecule type" value="Genomic_DNA"/>
</dbReference>
<proteinExistence type="predicted"/>
<name>A0A7W4Z5V7_9GAMM</name>
<protein>
    <submittedName>
        <fullName evidence="2">Type IV pilus assembly protein PilV</fullName>
    </submittedName>
</protein>
<dbReference type="NCBIfam" id="TIGR02523">
    <property type="entry name" value="type_IV_pilV"/>
    <property type="match status" value="1"/>
</dbReference>
<accession>A0A7W4Z5V7</accession>
<evidence type="ECO:0000313" key="2">
    <source>
        <dbReference type="EMBL" id="MBB3047507.1"/>
    </source>
</evidence>
<dbReference type="RefSeq" id="WP_246386686.1">
    <property type="nucleotide sequence ID" value="NZ_JACHWY010000002.1"/>
</dbReference>
<dbReference type="InterPro" id="IPR054402">
    <property type="entry name" value="Tt1218-like_dom"/>
</dbReference>
<feature type="domain" description="Type IV pilin Tt1218-like" evidence="1">
    <location>
        <begin position="32"/>
        <end position="75"/>
    </location>
</feature>
<dbReference type="AlphaFoldDB" id="A0A7W4Z5V7"/>
<gene>
    <name evidence="2" type="ORF">FHR99_001773</name>
</gene>
<keyword evidence="3" id="KW-1185">Reference proteome</keyword>
<evidence type="ECO:0000259" key="1">
    <source>
        <dbReference type="Pfam" id="PF22150"/>
    </source>
</evidence>
<organism evidence="2 3">
    <name type="scientific">Litorivivens lipolytica</name>
    <dbReference type="NCBI Taxonomy" id="1524264"/>
    <lineage>
        <taxon>Bacteria</taxon>
        <taxon>Pseudomonadati</taxon>
        <taxon>Pseudomonadota</taxon>
        <taxon>Gammaproteobacteria</taxon>
        <taxon>Litorivivens</taxon>
    </lineage>
</organism>